<dbReference type="InterPro" id="IPR026966">
    <property type="entry name" value="Neurofascin/L1/NrCAM_C"/>
</dbReference>
<evidence type="ECO:0000256" key="20">
    <source>
        <dbReference type="ARBA" id="ARBA00062194"/>
    </source>
</evidence>
<evidence type="ECO:0000256" key="25">
    <source>
        <dbReference type="SAM" id="SignalP"/>
    </source>
</evidence>
<comment type="subunit">
    <text evidence="20">May interact with L1CAM. May interact with ITGB1/ITGA1 heterodimer and ITGB1/ITGA2 heterodimer as well as with ANK3.</text>
</comment>
<dbReference type="InterPro" id="IPR003961">
    <property type="entry name" value="FN3_dom"/>
</dbReference>
<feature type="signal peptide" evidence="25">
    <location>
        <begin position="1"/>
        <end position="25"/>
    </location>
</feature>
<comment type="similarity">
    <text evidence="3">Belongs to the immunoglobulin superfamily. L1/neurofascin/NgCAM family.</text>
</comment>
<dbReference type="InterPro" id="IPR013098">
    <property type="entry name" value="Ig_I-set"/>
</dbReference>
<feature type="region of interest" description="Disordered" evidence="23">
    <location>
        <begin position="692"/>
        <end position="713"/>
    </location>
</feature>
<keyword evidence="10 25" id="KW-0732">Signal</keyword>
<dbReference type="CDD" id="cd00063">
    <property type="entry name" value="FN3"/>
    <property type="match status" value="4"/>
</dbReference>
<keyword evidence="7" id="KW-0272">Extracellular matrix</keyword>
<keyword evidence="8" id="KW-0597">Phosphoprotein</keyword>
<dbReference type="CDD" id="cd05731">
    <property type="entry name" value="Ig3_L1-CAM_like"/>
    <property type="match status" value="1"/>
</dbReference>
<feature type="domain" description="Ig-like" evidence="26">
    <location>
        <begin position="131"/>
        <end position="224"/>
    </location>
</feature>
<evidence type="ECO:0000256" key="4">
    <source>
        <dbReference type="ARBA" id="ARBA00022473"/>
    </source>
</evidence>
<keyword evidence="9 24" id="KW-0812">Transmembrane</keyword>
<evidence type="ECO:0000256" key="6">
    <source>
        <dbReference type="ARBA" id="ARBA00022525"/>
    </source>
</evidence>
<keyword evidence="6" id="KW-0964">Secreted</keyword>
<dbReference type="PANTHER" id="PTHR44170">
    <property type="entry name" value="PROTEIN SIDEKICK"/>
    <property type="match status" value="1"/>
</dbReference>
<keyword evidence="11" id="KW-0677">Repeat</keyword>
<name>A0A663EPS9_AQUCH</name>
<evidence type="ECO:0000313" key="29">
    <source>
        <dbReference type="Proteomes" id="UP000472275"/>
    </source>
</evidence>
<feature type="transmembrane region" description="Helical" evidence="24">
    <location>
        <begin position="1027"/>
        <end position="1048"/>
    </location>
</feature>
<dbReference type="Pfam" id="PF13927">
    <property type="entry name" value="Ig_3"/>
    <property type="match status" value="2"/>
</dbReference>
<dbReference type="FunFam" id="2.60.40.10:FF:000057">
    <property type="entry name" value="neural cell adhesion molecule L1"/>
    <property type="match status" value="1"/>
</dbReference>
<feature type="domain" description="Fibronectin type-III" evidence="27">
    <location>
        <begin position="810"/>
        <end position="912"/>
    </location>
</feature>
<evidence type="ECO:0000256" key="18">
    <source>
        <dbReference type="ARBA" id="ARBA00023180"/>
    </source>
</evidence>
<dbReference type="InterPro" id="IPR007110">
    <property type="entry name" value="Ig-like_dom"/>
</dbReference>
<keyword evidence="5" id="KW-1003">Cell membrane</keyword>
<dbReference type="SUPFAM" id="SSF49265">
    <property type="entry name" value="Fibronectin type III"/>
    <property type="match status" value="2"/>
</dbReference>
<evidence type="ECO:0000256" key="16">
    <source>
        <dbReference type="ARBA" id="ARBA00023136"/>
    </source>
</evidence>
<dbReference type="PROSITE" id="PS50835">
    <property type="entry name" value="IG_LIKE"/>
    <property type="match status" value="5"/>
</dbReference>
<evidence type="ECO:0000256" key="24">
    <source>
        <dbReference type="SAM" id="Phobius"/>
    </source>
</evidence>
<keyword evidence="18" id="KW-0325">Glycoprotein</keyword>
<evidence type="ECO:0000259" key="26">
    <source>
        <dbReference type="PROSITE" id="PS50835"/>
    </source>
</evidence>
<proteinExistence type="inferred from homology"/>
<dbReference type="FunFam" id="2.60.40.10:FF:000768">
    <property type="entry name" value="Neural cell adhesion molecule L1-like protein"/>
    <property type="match status" value="1"/>
</dbReference>
<evidence type="ECO:0000256" key="2">
    <source>
        <dbReference type="ARBA" id="ARBA00004498"/>
    </source>
</evidence>
<organism evidence="28 29">
    <name type="scientific">Aquila chrysaetos chrysaetos</name>
    <dbReference type="NCBI Taxonomy" id="223781"/>
    <lineage>
        <taxon>Eukaryota</taxon>
        <taxon>Metazoa</taxon>
        <taxon>Chordata</taxon>
        <taxon>Craniata</taxon>
        <taxon>Vertebrata</taxon>
        <taxon>Euteleostomi</taxon>
        <taxon>Archelosauria</taxon>
        <taxon>Archosauria</taxon>
        <taxon>Dinosauria</taxon>
        <taxon>Saurischia</taxon>
        <taxon>Theropoda</taxon>
        <taxon>Coelurosauria</taxon>
        <taxon>Aves</taxon>
        <taxon>Neognathae</taxon>
        <taxon>Neoaves</taxon>
        <taxon>Telluraves</taxon>
        <taxon>Accipitrimorphae</taxon>
        <taxon>Accipitriformes</taxon>
        <taxon>Accipitridae</taxon>
        <taxon>Accipitrinae</taxon>
        <taxon>Aquila</taxon>
    </lineage>
</organism>
<dbReference type="CDD" id="cd05845">
    <property type="entry name" value="IgI_2_L1-CAM_like"/>
    <property type="match status" value="1"/>
</dbReference>
<sequence length="1153" mass="127746">AESIGNARKMMMIILFLRQASLFAGLSTSLCSVAQLPTITEQSHAQVAYPFDEDFTIKCEARGNPQPTFNWTKDGKPFDLLSDPRIVPSNNSGTFVIQNRGIITNFQGKYRCFASNVLGTAMSEEIELIVPSVPKFPKEKIEPLDVEHGDSVILHCNPPKGIPPLHIYWMNIDLQHIPQDERVSMSLKGDLYFANVEENDSRSDYCCFAAFPRLRTIVQKMPMTLKVSRCSKISYLTFILFYFLANFIKERKPKLLIPPESAGSSSSVTVIKGGVLLLECIAEGLPTPHLSWVKVTGNLPKDEPETENFGKILKIDQVTAADEGTYQCTASNPMGRAKHEFHVHVEEPPRWIKEPEGGVYSVGANLVLLCEAIGSPEPTIQWKLNGMPIDSKSFAGKGDDTGTVFILPVLKCSAAHFTFSSADIAPLILTSDGENYATVVGYSAFLHCEIFASPAADIRCIEPLSTSRYELNKNGTLEIKETKKEDSGSYACWAANSVGKRAITANLDIRDATKLVVTPKNPRVLKSHSILLKCQSEYDSHLKHSFKLSWRKDGDELPVNSTEDGRIILDRDTLFISSVTLEDQGVYTCVASTSLDSVTAESQLIVLDVPDPPEDLQLSENQNRSVRLSWKAGANHNSPINESIIEFEENRWEPGRWQELTRTPGNDTTTLLSLAPYMNYQFRVLSVNAVGRSQPSKPSLRYATPPAAPDKNPENIRVEASEPNEMVMKWEPLKPVERNGPGLEYKVSWRQRGVEADWNEEMVKKHSLTLRNTPTFVPYEIKVQAVNNLGSGPEPNVTIGYSGEDVPDAAPSGVSVDIVNSTLVKVFWFGIPRDRVRGHLRGYKVSWWKTKSMLDGKRHHPEKHFLTFVGDRNYGMIPGLEPFSEFRLTVLAYNSKGDGPESSPVVFETPEGVPEQPRFLRILNFDKDSVTLSWGLPKKANGHLTGYILQYQIINETHEIGPLNDVSVTNRSTLSWRLSGLSSSTKYKFYVKACTVKGCGKPVTEEGLTMAQGTYAGIYDGISTQGWFIGLMCAIALLTLLLLTICFVRRNKGGKYSVKEKEDLHPDPEAQSIKDEIFGEYSDSDEKPLKGSLQSINGDIKATESADSLVDYGEGEHGMFNEDGSFIGAYSGSKEKGSVESTGSSTATFPLHA</sequence>
<evidence type="ECO:0000256" key="11">
    <source>
        <dbReference type="ARBA" id="ARBA00022737"/>
    </source>
</evidence>
<keyword evidence="17" id="KW-1015">Disulfide bond</keyword>
<dbReference type="Gene3D" id="2.60.40.10">
    <property type="entry name" value="Immunoglobulins"/>
    <property type="match status" value="10"/>
</dbReference>
<dbReference type="InterPro" id="IPR003599">
    <property type="entry name" value="Ig_sub"/>
</dbReference>
<evidence type="ECO:0000256" key="13">
    <source>
        <dbReference type="ARBA" id="ARBA00022889"/>
    </source>
</evidence>
<dbReference type="Pfam" id="PF13895">
    <property type="entry name" value="Ig_2"/>
    <property type="match status" value="1"/>
</dbReference>
<dbReference type="GeneTree" id="ENSGT00940000160080"/>
<dbReference type="Pfam" id="PF00041">
    <property type="entry name" value="fn3"/>
    <property type="match status" value="4"/>
</dbReference>
<keyword evidence="29" id="KW-1185">Reference proteome</keyword>
<evidence type="ECO:0000256" key="14">
    <source>
        <dbReference type="ARBA" id="ARBA00022902"/>
    </source>
</evidence>
<dbReference type="InterPro" id="IPR013783">
    <property type="entry name" value="Ig-like_fold"/>
</dbReference>
<keyword evidence="19" id="KW-0393">Immunoglobulin domain</keyword>
<dbReference type="FunFam" id="2.60.40.10:FF:000535">
    <property type="entry name" value="neural cell adhesion molecule L1-like protein isoform X1"/>
    <property type="match status" value="1"/>
</dbReference>
<keyword evidence="4" id="KW-0217">Developmental protein</keyword>
<dbReference type="GO" id="GO:0098632">
    <property type="term" value="F:cell-cell adhesion mediator activity"/>
    <property type="evidence" value="ECO:0007669"/>
    <property type="project" value="TreeGrafter"/>
</dbReference>
<feature type="domain" description="Ig-like" evidence="26">
    <location>
        <begin position="37"/>
        <end position="129"/>
    </location>
</feature>
<accession>A0A663EPS9</accession>
<keyword evidence="16 24" id="KW-0472">Membrane</keyword>
<dbReference type="FunFam" id="2.60.40.10:FF:000038">
    <property type="entry name" value="Neuronal cell adhesion molecule"/>
    <property type="match status" value="1"/>
</dbReference>
<evidence type="ECO:0000256" key="23">
    <source>
        <dbReference type="SAM" id="MobiDB-lite"/>
    </source>
</evidence>
<feature type="domain" description="Ig-like" evidence="26">
    <location>
        <begin position="349"/>
        <end position="508"/>
    </location>
</feature>
<dbReference type="InterPro" id="IPR036179">
    <property type="entry name" value="Ig-like_dom_sf"/>
</dbReference>
<dbReference type="Pfam" id="PF07679">
    <property type="entry name" value="I-set"/>
    <property type="match status" value="1"/>
</dbReference>
<dbReference type="GO" id="GO:0005886">
    <property type="term" value="C:plasma membrane"/>
    <property type="evidence" value="ECO:0007669"/>
    <property type="project" value="UniProtKB-SubCell"/>
</dbReference>
<evidence type="ECO:0000256" key="5">
    <source>
        <dbReference type="ARBA" id="ARBA00022475"/>
    </source>
</evidence>
<protein>
    <recommendedName>
        <fullName evidence="21">Neural cell adhesion molecule L1-like protein</fullName>
    </recommendedName>
    <alternativeName>
        <fullName evidence="22">Close homolog of L1</fullName>
    </alternativeName>
</protein>
<evidence type="ECO:0000256" key="1">
    <source>
        <dbReference type="ARBA" id="ARBA00004251"/>
    </source>
</evidence>
<evidence type="ECO:0000256" key="8">
    <source>
        <dbReference type="ARBA" id="ARBA00022553"/>
    </source>
</evidence>
<evidence type="ECO:0000256" key="3">
    <source>
        <dbReference type="ARBA" id="ARBA00008588"/>
    </source>
</evidence>
<keyword evidence="15 24" id="KW-1133">Transmembrane helix</keyword>
<feature type="domain" description="Ig-like" evidence="26">
    <location>
        <begin position="513"/>
        <end position="599"/>
    </location>
</feature>
<dbReference type="PROSITE" id="PS50853">
    <property type="entry name" value="FN3"/>
    <property type="match status" value="4"/>
</dbReference>
<evidence type="ECO:0000313" key="28">
    <source>
        <dbReference type="Ensembl" id="ENSACCP00020013876.1"/>
    </source>
</evidence>
<dbReference type="SMART" id="SM00408">
    <property type="entry name" value="IGc2"/>
    <property type="match status" value="5"/>
</dbReference>
<feature type="domain" description="Fibronectin type-III" evidence="27">
    <location>
        <begin position="712"/>
        <end position="805"/>
    </location>
</feature>
<dbReference type="GO" id="GO:0030424">
    <property type="term" value="C:axon"/>
    <property type="evidence" value="ECO:0007669"/>
    <property type="project" value="TreeGrafter"/>
</dbReference>
<evidence type="ECO:0000256" key="10">
    <source>
        <dbReference type="ARBA" id="ARBA00022729"/>
    </source>
</evidence>
<feature type="chain" id="PRO_5025518209" description="Neural cell adhesion molecule L1-like protein" evidence="25">
    <location>
        <begin position="26"/>
        <end position="1153"/>
    </location>
</feature>
<dbReference type="FunFam" id="2.60.40.10:FF:000418">
    <property type="entry name" value="Neural cell adhesion molecule L1-like protein"/>
    <property type="match status" value="1"/>
</dbReference>
<dbReference type="GO" id="GO:0007411">
    <property type="term" value="P:axon guidance"/>
    <property type="evidence" value="ECO:0007669"/>
    <property type="project" value="TreeGrafter"/>
</dbReference>
<dbReference type="Ensembl" id="ENSACCT00020014496.1">
    <property type="protein sequence ID" value="ENSACCP00020013876.1"/>
    <property type="gene ID" value="ENSACCG00020009287.1"/>
</dbReference>
<gene>
    <name evidence="28" type="primary">CHL1</name>
</gene>
<dbReference type="SMART" id="SM00060">
    <property type="entry name" value="FN3"/>
    <property type="match status" value="4"/>
</dbReference>
<dbReference type="SUPFAM" id="SSF48726">
    <property type="entry name" value="Immunoglobulin"/>
    <property type="match status" value="5"/>
</dbReference>
<feature type="region of interest" description="Disordered" evidence="23">
    <location>
        <begin position="1133"/>
        <end position="1153"/>
    </location>
</feature>
<dbReference type="FunFam" id="2.60.40.10:FF:000005">
    <property type="entry name" value="Neuronal cell adhesion molecule"/>
    <property type="match status" value="1"/>
</dbReference>
<reference evidence="28" key="1">
    <citation type="submission" date="2025-08" db="UniProtKB">
        <authorList>
            <consortium name="Ensembl"/>
        </authorList>
    </citation>
    <scope>IDENTIFICATION</scope>
</reference>
<reference evidence="28" key="2">
    <citation type="submission" date="2025-09" db="UniProtKB">
        <authorList>
            <consortium name="Ensembl"/>
        </authorList>
    </citation>
    <scope>IDENTIFICATION</scope>
</reference>
<dbReference type="Proteomes" id="UP000472275">
    <property type="component" value="Chromosome 20"/>
</dbReference>
<feature type="domain" description="Fibronectin type-III" evidence="27">
    <location>
        <begin position="916"/>
        <end position="1013"/>
    </location>
</feature>
<keyword evidence="13" id="KW-0130">Cell adhesion</keyword>
<evidence type="ECO:0000256" key="19">
    <source>
        <dbReference type="ARBA" id="ARBA00023319"/>
    </source>
</evidence>
<dbReference type="FunFam" id="2.60.40.10:FF:000367">
    <property type="entry name" value="Neural cell adhesion molecule L1-like protein"/>
    <property type="match status" value="1"/>
</dbReference>
<keyword evidence="12" id="KW-0221">Differentiation</keyword>
<dbReference type="InterPro" id="IPR003598">
    <property type="entry name" value="Ig_sub2"/>
</dbReference>
<dbReference type="InterPro" id="IPR036116">
    <property type="entry name" value="FN3_sf"/>
</dbReference>
<comment type="subcellular location">
    <subcellularLocation>
        <location evidence="1">Cell membrane</location>
        <topology evidence="1">Single-pass type I membrane protein</topology>
    </subcellularLocation>
    <subcellularLocation>
        <location evidence="2">Secreted</location>
        <location evidence="2">Extracellular space</location>
        <location evidence="2">Extracellular matrix</location>
    </subcellularLocation>
</comment>
<evidence type="ECO:0000256" key="12">
    <source>
        <dbReference type="ARBA" id="ARBA00022782"/>
    </source>
</evidence>
<evidence type="ECO:0000256" key="17">
    <source>
        <dbReference type="ARBA" id="ARBA00023157"/>
    </source>
</evidence>
<keyword evidence="14" id="KW-0524">Neurogenesis</keyword>
<dbReference type="SMART" id="SM00409">
    <property type="entry name" value="IG"/>
    <property type="match status" value="5"/>
</dbReference>
<dbReference type="PANTHER" id="PTHR44170:SF45">
    <property type="entry name" value="NEURAL CELL ADHESION MOLECULE L1-LIKE PROTEIN ISOFORM X1"/>
    <property type="match status" value="1"/>
</dbReference>
<dbReference type="GO" id="GO:0007420">
    <property type="term" value="P:brain development"/>
    <property type="evidence" value="ECO:0007669"/>
    <property type="project" value="TreeGrafter"/>
</dbReference>
<dbReference type="Pfam" id="PF13882">
    <property type="entry name" value="Bravo_FIGEY"/>
    <property type="match status" value="1"/>
</dbReference>
<evidence type="ECO:0000256" key="22">
    <source>
        <dbReference type="ARBA" id="ARBA00082292"/>
    </source>
</evidence>
<dbReference type="AlphaFoldDB" id="A0A663EPS9"/>
<dbReference type="FunFam" id="2.60.40.10:FF:000063">
    <property type="entry name" value="neural cell adhesion molecule L1"/>
    <property type="match status" value="1"/>
</dbReference>
<evidence type="ECO:0000259" key="27">
    <source>
        <dbReference type="PROSITE" id="PS50853"/>
    </source>
</evidence>
<evidence type="ECO:0000256" key="21">
    <source>
        <dbReference type="ARBA" id="ARBA00072847"/>
    </source>
</evidence>
<evidence type="ECO:0000256" key="15">
    <source>
        <dbReference type="ARBA" id="ARBA00022989"/>
    </source>
</evidence>
<feature type="compositionally biased region" description="Polar residues" evidence="23">
    <location>
        <begin position="1139"/>
        <end position="1153"/>
    </location>
</feature>
<feature type="domain" description="Fibronectin type-III" evidence="27">
    <location>
        <begin position="612"/>
        <end position="707"/>
    </location>
</feature>
<evidence type="ECO:0000256" key="9">
    <source>
        <dbReference type="ARBA" id="ARBA00022692"/>
    </source>
</evidence>
<feature type="domain" description="Ig-like" evidence="26">
    <location>
        <begin position="253"/>
        <end position="344"/>
    </location>
</feature>
<evidence type="ECO:0000256" key="7">
    <source>
        <dbReference type="ARBA" id="ARBA00022530"/>
    </source>
</evidence>